<reference evidence="3 4" key="1">
    <citation type="submission" date="2019-06" db="EMBL/GenBank/DDBJ databases">
        <title>Genome of new Rhodobacteraceae sp. SM1903.</title>
        <authorList>
            <person name="Ren X."/>
        </authorList>
    </citation>
    <scope>NUCLEOTIDE SEQUENCE [LARGE SCALE GENOMIC DNA]</scope>
    <source>
        <strain evidence="3 4">SM1903</strain>
    </source>
</reference>
<gene>
    <name evidence="3" type="ORF">FHY64_02325</name>
</gene>
<evidence type="ECO:0000313" key="4">
    <source>
        <dbReference type="Proteomes" id="UP000314011"/>
    </source>
</evidence>
<name>A0A5C5GEX5_9RHOB</name>
<dbReference type="Proteomes" id="UP000314011">
    <property type="component" value="Unassembled WGS sequence"/>
</dbReference>
<dbReference type="InterPro" id="IPR006683">
    <property type="entry name" value="Thioestr_dom"/>
</dbReference>
<organism evidence="3 4">
    <name type="scientific">Pelagovum pacificum</name>
    <dbReference type="NCBI Taxonomy" id="2588711"/>
    <lineage>
        <taxon>Bacteria</taxon>
        <taxon>Pseudomonadati</taxon>
        <taxon>Pseudomonadota</taxon>
        <taxon>Alphaproteobacteria</taxon>
        <taxon>Rhodobacterales</taxon>
        <taxon>Paracoccaceae</taxon>
        <taxon>Pelagovum</taxon>
    </lineage>
</organism>
<dbReference type="InterPro" id="IPR003736">
    <property type="entry name" value="PAAI_dom"/>
</dbReference>
<dbReference type="EMBL" id="VFFF01000001">
    <property type="protein sequence ID" value="TNY32156.1"/>
    <property type="molecule type" value="Genomic_DNA"/>
</dbReference>
<keyword evidence="4" id="KW-1185">Reference proteome</keyword>
<evidence type="ECO:0000256" key="1">
    <source>
        <dbReference type="ARBA" id="ARBA00022801"/>
    </source>
</evidence>
<evidence type="ECO:0000259" key="2">
    <source>
        <dbReference type="Pfam" id="PF03061"/>
    </source>
</evidence>
<dbReference type="GO" id="GO:0016289">
    <property type="term" value="F:acyl-CoA hydrolase activity"/>
    <property type="evidence" value="ECO:0007669"/>
    <property type="project" value="UniProtKB-ARBA"/>
</dbReference>
<dbReference type="NCBIfam" id="TIGR00369">
    <property type="entry name" value="unchar_dom_1"/>
    <property type="match status" value="1"/>
</dbReference>
<comment type="caution">
    <text evidence="3">The sequence shown here is derived from an EMBL/GenBank/DDBJ whole genome shotgun (WGS) entry which is preliminary data.</text>
</comment>
<feature type="domain" description="Thioesterase" evidence="2">
    <location>
        <begin position="52"/>
        <end position="131"/>
    </location>
</feature>
<dbReference type="InterPro" id="IPR029069">
    <property type="entry name" value="HotDog_dom_sf"/>
</dbReference>
<dbReference type="CDD" id="cd03443">
    <property type="entry name" value="PaaI_thioesterase"/>
    <property type="match status" value="1"/>
</dbReference>
<keyword evidence="1" id="KW-0378">Hydrolase</keyword>
<dbReference type="RefSeq" id="WP_140192835.1">
    <property type="nucleotide sequence ID" value="NZ_CP065915.1"/>
</dbReference>
<dbReference type="OrthoDB" id="3477511at2"/>
<protein>
    <submittedName>
        <fullName evidence="3">PaaI family thioesterase</fullName>
    </submittedName>
</protein>
<proteinExistence type="predicted"/>
<dbReference type="Gene3D" id="3.10.129.10">
    <property type="entry name" value="Hotdog Thioesterase"/>
    <property type="match status" value="1"/>
</dbReference>
<dbReference type="Pfam" id="PF03061">
    <property type="entry name" value="4HBT"/>
    <property type="match status" value="1"/>
</dbReference>
<dbReference type="AlphaFoldDB" id="A0A5C5GEX5"/>
<sequence length="145" mass="16188">MNAWPDNLHPMDPALWEGNYPFQTFLGFRQTGWGHGYARFELDYRDDFANRHGNTHGSIYAALLDTSMGYSGAYTGSARRRAYTMTLSMTLNFMAPAVGPALMAEGRRSGGGRRIFFTEGRMWDGQGTLVATATGSFKIREIVED</sequence>
<evidence type="ECO:0000313" key="3">
    <source>
        <dbReference type="EMBL" id="TNY32156.1"/>
    </source>
</evidence>
<dbReference type="SUPFAM" id="SSF54637">
    <property type="entry name" value="Thioesterase/thiol ester dehydrase-isomerase"/>
    <property type="match status" value="1"/>
</dbReference>
<accession>A0A5C5GEX5</accession>